<dbReference type="EMBL" id="CP040449">
    <property type="protein sequence ID" value="QFI53669.1"/>
    <property type="molecule type" value="Genomic_DNA"/>
</dbReference>
<dbReference type="RefSeq" id="WP_193003256.1">
    <property type="nucleotide sequence ID" value="NZ_CP040449.1"/>
</dbReference>
<proteinExistence type="predicted"/>
<feature type="signal peptide" evidence="1">
    <location>
        <begin position="1"/>
        <end position="20"/>
    </location>
</feature>
<gene>
    <name evidence="2" type="ORF">FE240_02475</name>
</gene>
<evidence type="ECO:0000256" key="1">
    <source>
        <dbReference type="SAM" id="SignalP"/>
    </source>
</evidence>
<keyword evidence="3" id="KW-1185">Reference proteome</keyword>
<protein>
    <recommendedName>
        <fullName evidence="4">Type 1 fimbrial protein</fullName>
    </recommendedName>
</protein>
<keyword evidence="1" id="KW-0732">Signal</keyword>
<sequence length="96" mass="10763">MKRVIVFLFGLSGLCGSVVAAEGGEIHFRGAIIEAPCAVEHDETSLSMLCWRDHELQPHSIAWRQLERGDNTLWQAQIKTETLSQANVKRVTITYP</sequence>
<evidence type="ECO:0000313" key="3">
    <source>
        <dbReference type="Proteomes" id="UP000594034"/>
    </source>
</evidence>
<evidence type="ECO:0008006" key="4">
    <source>
        <dbReference type="Google" id="ProtNLM"/>
    </source>
</evidence>
<dbReference type="AlphaFoldDB" id="A0A5J6WRC7"/>
<dbReference type="Proteomes" id="UP000594034">
    <property type="component" value="Chromosome"/>
</dbReference>
<name>A0A5J6WRC7_9GAMM</name>
<organism evidence="2 3">
    <name type="scientific">Aeromonas simiae</name>
    <dbReference type="NCBI Taxonomy" id="218936"/>
    <lineage>
        <taxon>Bacteria</taxon>
        <taxon>Pseudomonadati</taxon>
        <taxon>Pseudomonadota</taxon>
        <taxon>Gammaproteobacteria</taxon>
        <taxon>Aeromonadales</taxon>
        <taxon>Aeromonadaceae</taxon>
        <taxon>Aeromonas</taxon>
    </lineage>
</organism>
<dbReference type="KEGG" id="asim:FE240_02475"/>
<accession>A0A5J6WRC7</accession>
<reference evidence="2 3" key="1">
    <citation type="submission" date="2019-05" db="EMBL/GenBank/DDBJ databases">
        <title>OXA-830, a novel chromosomally encoded expanded-spectrum class D beta-lactamase in Aeromonas simiae.</title>
        <authorList>
            <person name="Zhou W."/>
            <person name="Chen Q."/>
        </authorList>
    </citation>
    <scope>NUCLEOTIDE SEQUENCE [LARGE SCALE GENOMIC DNA]</scope>
    <source>
        <strain evidence="2 3">A6</strain>
    </source>
</reference>
<feature type="chain" id="PRO_5023931041" description="Type 1 fimbrial protein" evidence="1">
    <location>
        <begin position="21"/>
        <end position="96"/>
    </location>
</feature>
<evidence type="ECO:0000313" key="2">
    <source>
        <dbReference type="EMBL" id="QFI53669.1"/>
    </source>
</evidence>